<evidence type="ECO:0000313" key="3">
    <source>
        <dbReference type="Proteomes" id="UP000694906"/>
    </source>
</evidence>
<sequence length="498" mass="53784">MEGRTSLHIPGRTRRAWSSQQAEAWTSQRALRDNATGVMADAPSPENNSFIEVVIQRLQEAVSREDLQLLLTHSGAWEVFVEMAKLTREEADALREALNVCTADTDEDLRARERYLKEFSEMKMELQKQIAQLHALADRIDRIHRNCTVSNMVSSSAGAASGVLTILGLALAPVTAGSSLLLSATGMGLGAVSAMTSAAAAIVEQSSVSSAKAEARCLVTNSKDTAKELAQSVGQVELDVVLKSVQGISVLKGMKKSIHALKLARADARLLANANRFTGTWKIPFRKGERVQKAFGGTAQAMSKGARMMGAAVAAVFLLVDVYSLVQTSKHLQKGAKAESAEELRQQAHVLERKLEELIGIQARLQSGLPQGTHSTRRADRSHGRCVFQGHKQKQMEGEGASGSCSQLRSGSGRLILQLTTVGASPWRWQAQRRQAKPSTLKPKPKGASEATAPGLPVRAPSRCGVREGGVRIRPDRRRDPPLQGGSREPSRSPALIY</sequence>
<dbReference type="RefSeq" id="XP_004845753.1">
    <property type="nucleotide sequence ID" value="XM_004845696.2"/>
</dbReference>
<comment type="similarity">
    <text evidence="1">Belongs to the apolipoprotein L family.</text>
</comment>
<dbReference type="GO" id="GO:0005576">
    <property type="term" value="C:extracellular region"/>
    <property type="evidence" value="ECO:0007669"/>
    <property type="project" value="InterPro"/>
</dbReference>
<dbReference type="AlphaFoldDB" id="A0AAX6P8H9"/>
<dbReference type="Proteomes" id="UP000694906">
    <property type="component" value="Unplaced"/>
</dbReference>
<accession>A0AAX6P8H9</accession>
<feature type="region of interest" description="Disordered" evidence="2">
    <location>
        <begin position="427"/>
        <end position="498"/>
    </location>
</feature>
<keyword evidence="3" id="KW-1185">Reference proteome</keyword>
<dbReference type="GO" id="GO:0042157">
    <property type="term" value="P:lipoprotein metabolic process"/>
    <property type="evidence" value="ECO:0007669"/>
    <property type="project" value="InterPro"/>
</dbReference>
<dbReference type="GO" id="GO:0008289">
    <property type="term" value="F:lipid binding"/>
    <property type="evidence" value="ECO:0007669"/>
    <property type="project" value="InterPro"/>
</dbReference>
<dbReference type="GO" id="GO:0006869">
    <property type="term" value="P:lipid transport"/>
    <property type="evidence" value="ECO:0007669"/>
    <property type="project" value="InterPro"/>
</dbReference>
<feature type="compositionally biased region" description="Basic and acidic residues" evidence="2">
    <location>
        <begin position="465"/>
        <end position="481"/>
    </location>
</feature>
<dbReference type="PANTHER" id="PTHR14096">
    <property type="entry name" value="APOLIPOPROTEIN L"/>
    <property type="match status" value="1"/>
</dbReference>
<organism evidence="3 4">
    <name type="scientific">Heterocephalus glaber</name>
    <name type="common">Naked mole rat</name>
    <dbReference type="NCBI Taxonomy" id="10181"/>
    <lineage>
        <taxon>Eukaryota</taxon>
        <taxon>Metazoa</taxon>
        <taxon>Chordata</taxon>
        <taxon>Craniata</taxon>
        <taxon>Vertebrata</taxon>
        <taxon>Euteleostomi</taxon>
        <taxon>Mammalia</taxon>
        <taxon>Eutheria</taxon>
        <taxon>Euarchontoglires</taxon>
        <taxon>Glires</taxon>
        <taxon>Rodentia</taxon>
        <taxon>Hystricomorpha</taxon>
        <taxon>Bathyergidae</taxon>
        <taxon>Heterocephalus</taxon>
    </lineage>
</organism>
<dbReference type="KEGG" id="hgl:101704184"/>
<evidence type="ECO:0000256" key="1">
    <source>
        <dbReference type="ARBA" id="ARBA00010090"/>
    </source>
</evidence>
<dbReference type="PANTHER" id="PTHR14096:SF27">
    <property type="entry name" value="APOLIPOPROTEIN L2"/>
    <property type="match status" value="1"/>
</dbReference>
<evidence type="ECO:0000256" key="2">
    <source>
        <dbReference type="SAM" id="MobiDB-lite"/>
    </source>
</evidence>
<dbReference type="Pfam" id="PF05461">
    <property type="entry name" value="ApoL"/>
    <property type="match status" value="1"/>
</dbReference>
<dbReference type="GeneID" id="101704184"/>
<reference evidence="4" key="1">
    <citation type="submission" date="2025-08" db="UniProtKB">
        <authorList>
            <consortium name="RefSeq"/>
        </authorList>
    </citation>
    <scope>IDENTIFICATION</scope>
</reference>
<protein>
    <submittedName>
        <fullName evidence="4">Apolipoprotein L2-like isoform X1</fullName>
    </submittedName>
</protein>
<feature type="region of interest" description="Disordered" evidence="2">
    <location>
        <begin position="1"/>
        <end position="20"/>
    </location>
</feature>
<gene>
    <name evidence="4" type="primary">LOC101704184</name>
</gene>
<dbReference type="GO" id="GO:0016020">
    <property type="term" value="C:membrane"/>
    <property type="evidence" value="ECO:0007669"/>
    <property type="project" value="TreeGrafter"/>
</dbReference>
<proteinExistence type="inferred from homology"/>
<dbReference type="InterPro" id="IPR008405">
    <property type="entry name" value="ApoL"/>
</dbReference>
<evidence type="ECO:0000313" key="4">
    <source>
        <dbReference type="RefSeq" id="XP_004845753.1"/>
    </source>
</evidence>
<name>A0AAX6P8H9_HETGA</name>